<feature type="domain" description="Amidase" evidence="1">
    <location>
        <begin position="26"/>
        <end position="431"/>
    </location>
</feature>
<comment type="caution">
    <text evidence="2">The sequence shown here is derived from an EMBL/GenBank/DDBJ whole genome shotgun (WGS) entry which is preliminary data.</text>
</comment>
<gene>
    <name evidence="2" type="ORF">FLO80_06775</name>
</gene>
<evidence type="ECO:0000313" key="2">
    <source>
        <dbReference type="EMBL" id="KAA0917724.1"/>
    </source>
</evidence>
<keyword evidence="3" id="KW-1185">Reference proteome</keyword>
<dbReference type="InterPro" id="IPR023631">
    <property type="entry name" value="Amidase_dom"/>
</dbReference>
<accession>A0A5A9ZK84</accession>
<name>A0A5A9ZK84_9RHOB</name>
<organism evidence="2 3">
    <name type="scientific">Aquicoccus porphyridii</name>
    <dbReference type="NCBI Taxonomy" id="1852029"/>
    <lineage>
        <taxon>Bacteria</taxon>
        <taxon>Pseudomonadati</taxon>
        <taxon>Pseudomonadota</taxon>
        <taxon>Alphaproteobacteria</taxon>
        <taxon>Rhodobacterales</taxon>
        <taxon>Paracoccaceae</taxon>
        <taxon>Aquicoccus</taxon>
    </lineage>
</organism>
<dbReference type="InterPro" id="IPR000120">
    <property type="entry name" value="Amidase"/>
</dbReference>
<dbReference type="InterPro" id="IPR020556">
    <property type="entry name" value="Amidase_CS"/>
</dbReference>
<proteinExistence type="predicted"/>
<protein>
    <submittedName>
        <fullName evidence="2">Amidase</fullName>
    </submittedName>
</protein>
<dbReference type="GO" id="GO:0003824">
    <property type="term" value="F:catalytic activity"/>
    <property type="evidence" value="ECO:0007669"/>
    <property type="project" value="InterPro"/>
</dbReference>
<dbReference type="PANTHER" id="PTHR11895:SF176">
    <property type="entry name" value="AMIDASE AMID-RELATED"/>
    <property type="match status" value="1"/>
</dbReference>
<evidence type="ECO:0000313" key="3">
    <source>
        <dbReference type="Proteomes" id="UP000325291"/>
    </source>
</evidence>
<dbReference type="Proteomes" id="UP000325291">
    <property type="component" value="Unassembled WGS sequence"/>
</dbReference>
<reference evidence="2 3" key="1">
    <citation type="submission" date="2019-07" db="EMBL/GenBank/DDBJ databases">
        <title>Aquicoccus porphyridii gen. nov., sp. nov., isolated from a small marine red alga, Porphyridium marinum.</title>
        <authorList>
            <person name="Liu L."/>
        </authorList>
    </citation>
    <scope>NUCLEOTIDE SEQUENCE [LARGE SCALE GENOMIC DNA]</scope>
    <source>
        <strain evidence="2 3">L1 8-17</strain>
    </source>
</reference>
<dbReference type="AlphaFoldDB" id="A0A5A9ZK84"/>
<sequence length="442" mass="46518">MKDWLWMSMGDLGRGIEAGEIDPIALTETYLSAIKAHEHRDRIYARLTESRAMAEAEAASKRARAGQRRGPLDGVPVSWKDLFDTAGVATEAGSALLEGRVPDEDAWVLKNATLAGTVCLGKTHMSELAFSGLGLNPVTATPPNVNDPEAVPGGSSSGAAASVAFGLAPCGIGSDTGGSVRIPSAWNDLVGLKTTAGRISIKGVVPLCAKFDTIGPLARSVEDCALMLAAMEGGNPADLTGARIRGARIGVLQTVALDDVRDAPMAAYRDVMERLADAGAVLEPFEAPEVTRAMAQSAITFTSEAWGTWGDLIETAPDTMFPQILERFRSGRDHAAADYVRAWHIVDAARAEWATRVAGYDAVIIPSAPNLPPEVDRLLSDHDYYVTENLLTLRNTRIGNMLGLSAVTLPTGTPSCGVILMGKAFGEEALLRVAAGAEAALA</sequence>
<dbReference type="PANTHER" id="PTHR11895">
    <property type="entry name" value="TRANSAMIDASE"/>
    <property type="match status" value="1"/>
</dbReference>
<dbReference type="Pfam" id="PF01425">
    <property type="entry name" value="Amidase"/>
    <property type="match status" value="1"/>
</dbReference>
<dbReference type="RefSeq" id="WP_111362999.1">
    <property type="nucleotide sequence ID" value="NZ_VINQ01000003.1"/>
</dbReference>
<dbReference type="Gene3D" id="3.90.1300.10">
    <property type="entry name" value="Amidase signature (AS) domain"/>
    <property type="match status" value="1"/>
</dbReference>
<evidence type="ECO:0000259" key="1">
    <source>
        <dbReference type="Pfam" id="PF01425"/>
    </source>
</evidence>
<dbReference type="SUPFAM" id="SSF75304">
    <property type="entry name" value="Amidase signature (AS) enzymes"/>
    <property type="match status" value="1"/>
</dbReference>
<dbReference type="InterPro" id="IPR036928">
    <property type="entry name" value="AS_sf"/>
</dbReference>
<dbReference type="PROSITE" id="PS00571">
    <property type="entry name" value="AMIDASES"/>
    <property type="match status" value="1"/>
</dbReference>
<dbReference type="EMBL" id="VINQ01000003">
    <property type="protein sequence ID" value="KAA0917724.1"/>
    <property type="molecule type" value="Genomic_DNA"/>
</dbReference>